<evidence type="ECO:0000313" key="8">
    <source>
        <dbReference type="Proteomes" id="UP000003932"/>
    </source>
</evidence>
<dbReference type="GO" id="GO:0005525">
    <property type="term" value="F:GTP binding"/>
    <property type="evidence" value="ECO:0007669"/>
    <property type="project" value="UniProtKB-KW"/>
</dbReference>
<dbReference type="Proteomes" id="UP000003932">
    <property type="component" value="Chromosome"/>
</dbReference>
<dbReference type="AlphaFoldDB" id="J7GS52"/>
<dbReference type="GO" id="GO:0003924">
    <property type="term" value="F:GTPase activity"/>
    <property type="evidence" value="ECO:0007669"/>
    <property type="project" value="InterPro"/>
</dbReference>
<dbReference type="SUPFAM" id="SSF50447">
    <property type="entry name" value="Translation proteins"/>
    <property type="match status" value="1"/>
</dbReference>
<dbReference type="GO" id="GO:0005737">
    <property type="term" value="C:cytoplasm"/>
    <property type="evidence" value="ECO:0007669"/>
    <property type="project" value="TreeGrafter"/>
</dbReference>
<comment type="similarity">
    <text evidence="1">Belongs to the TRAFAC class translation factor GTPase superfamily. Classic translation factor GTPase family. IF-2 subfamily.</text>
</comment>
<proteinExistence type="inferred from homology"/>
<dbReference type="HOGENOM" id="CLU_526475_0_0_6"/>
<dbReference type="Pfam" id="PF00009">
    <property type="entry name" value="GTP_EFTU"/>
    <property type="match status" value="1"/>
</dbReference>
<dbReference type="InterPro" id="IPR009000">
    <property type="entry name" value="Transl_B-barrel_sf"/>
</dbReference>
<organism evidence="7 8">
    <name type="scientific">Candidatus Carsonella ruddii CE isolate Thao2000</name>
    <dbReference type="NCBI Taxonomy" id="1202536"/>
    <lineage>
        <taxon>Bacteria</taxon>
        <taxon>Pseudomonadati</taxon>
        <taxon>Pseudomonadota</taxon>
        <taxon>Gammaproteobacteria</taxon>
        <taxon>Oceanospirillales</taxon>
        <taxon>Halomonadaceae</taxon>
        <taxon>Zymobacter group</taxon>
        <taxon>Candidatus Carsonella</taxon>
    </lineage>
</organism>
<protein>
    <submittedName>
        <fullName evidence="7">Putative translation initiation factor IF-2</fullName>
    </submittedName>
</protein>
<dbReference type="InterPro" id="IPR015760">
    <property type="entry name" value="TIF_IF2"/>
</dbReference>
<dbReference type="PANTHER" id="PTHR43381">
    <property type="entry name" value="TRANSLATION INITIATION FACTOR IF-2-RELATED"/>
    <property type="match status" value="1"/>
</dbReference>
<dbReference type="OrthoDB" id="9811804at2"/>
<dbReference type="NCBIfam" id="TIGR00231">
    <property type="entry name" value="small_GTP"/>
    <property type="match status" value="1"/>
</dbReference>
<gene>
    <name evidence="7" type="primary">infB</name>
    <name evidence="7" type="ORF">A33U_090</name>
</gene>
<keyword evidence="5" id="KW-0342">GTP-binding</keyword>
<dbReference type="STRING" id="1202536.A33U_090"/>
<name>J7GS52_CARRU</name>
<dbReference type="Gene3D" id="3.40.50.300">
    <property type="entry name" value="P-loop containing nucleotide triphosphate hydrolases"/>
    <property type="match status" value="1"/>
</dbReference>
<evidence type="ECO:0000259" key="6">
    <source>
        <dbReference type="Pfam" id="PF00009"/>
    </source>
</evidence>
<keyword evidence="3" id="KW-0547">Nucleotide-binding</keyword>
<sequence length="528" mass="62925">MKIIYINKKITLNKLSKILNINFLELLKIFFENNLFLNKNSLLNFEFVKNICKKLFNIIVINKNNILPIFNKKFKKKRINTIFVSIIGNVNNGKTTLLDFIFKIKKVNIEYGKITQDIYVNYIKIFKKKIFFFDLPGHKLFNNIVNNIVNIIDIVLIILNYDEKISLELKKKIIDLKQKNISLIICVNKIDKIKILKKHFYFDKEEIFISAKTGFNIKKLITKIINLYNLNKKYFNFNYPGFGIIINTKIINNIIFTKLFLIKGIFKINNFLFFKEKNVKINNFYINNEKKNFCYSPNIITFQNIQIPIEDFFFVYKKKKDDNLLLKEYKDKYFNLENFFIKTDNYTIALSFINFYNNIKFNEKINLEKISIGEFNESDLNYCINFNCKIILINVNIKDNLKKKIIFNNLFIKNFNLLNDVILYLKKTYFFNLIEIKKSSSIIKNIFPSSKNKKIAGCFLIKGEIFIKDTVKIYKNLKLLFKGEIESIKKNNKNINKVNKNEEFGIIIKNFNDIEIGLKINTYEYKNE</sequence>
<dbReference type="RefSeq" id="WP_014886853.1">
    <property type="nucleotide sequence ID" value="NC_018414.1"/>
</dbReference>
<feature type="domain" description="Tr-type G" evidence="6">
    <location>
        <begin position="82"/>
        <end position="227"/>
    </location>
</feature>
<dbReference type="GO" id="GO:0003743">
    <property type="term" value="F:translation initiation factor activity"/>
    <property type="evidence" value="ECO:0007669"/>
    <property type="project" value="UniProtKB-KW"/>
</dbReference>
<evidence type="ECO:0000256" key="5">
    <source>
        <dbReference type="ARBA" id="ARBA00023134"/>
    </source>
</evidence>
<dbReference type="InterPro" id="IPR000795">
    <property type="entry name" value="T_Tr_GTP-bd_dom"/>
</dbReference>
<dbReference type="PANTHER" id="PTHR43381:SF5">
    <property type="entry name" value="TR-TYPE G DOMAIN-CONTAINING PROTEIN"/>
    <property type="match status" value="1"/>
</dbReference>
<evidence type="ECO:0000313" key="7">
    <source>
        <dbReference type="EMBL" id="AFP83552.1"/>
    </source>
</evidence>
<dbReference type="InterPro" id="IPR005225">
    <property type="entry name" value="Small_GTP-bd"/>
</dbReference>
<evidence type="ECO:0000256" key="4">
    <source>
        <dbReference type="ARBA" id="ARBA00022917"/>
    </source>
</evidence>
<evidence type="ECO:0000256" key="1">
    <source>
        <dbReference type="ARBA" id="ARBA00007733"/>
    </source>
</evidence>
<reference evidence="7 8" key="1">
    <citation type="journal article" date="2012" name="Mol. Biol. Evol.">
        <title>Genome reduction and co-evolution between the primary and secondary bacterial symbionts of psyllids.</title>
        <authorList>
            <person name="Sloan D.B."/>
            <person name="Moran N.A."/>
        </authorList>
    </citation>
    <scope>NUCLEOTIDE SEQUENCE [LARGE SCALE GENOMIC DNA]</scope>
    <source>
        <strain evidence="7 8">CE</strain>
    </source>
</reference>
<dbReference type="Gene3D" id="2.40.30.10">
    <property type="entry name" value="Translation factors"/>
    <property type="match status" value="1"/>
</dbReference>
<evidence type="ECO:0000256" key="3">
    <source>
        <dbReference type="ARBA" id="ARBA00022741"/>
    </source>
</evidence>
<dbReference type="KEGG" id="cru:A33U_090"/>
<keyword evidence="4" id="KW-0648">Protein biosynthesis</keyword>
<evidence type="ECO:0000256" key="2">
    <source>
        <dbReference type="ARBA" id="ARBA00022540"/>
    </source>
</evidence>
<dbReference type="EMBL" id="CP003541">
    <property type="protein sequence ID" value="AFP83552.1"/>
    <property type="molecule type" value="Genomic_DNA"/>
</dbReference>
<keyword evidence="2 7" id="KW-0396">Initiation factor</keyword>
<accession>J7GS52</accession>
<dbReference type="PATRIC" id="fig|1202536.3.peg.77"/>
<dbReference type="SUPFAM" id="SSF52540">
    <property type="entry name" value="P-loop containing nucleoside triphosphate hydrolases"/>
    <property type="match status" value="1"/>
</dbReference>
<dbReference type="InterPro" id="IPR027417">
    <property type="entry name" value="P-loop_NTPase"/>
</dbReference>